<keyword evidence="1" id="KW-0472">Membrane</keyword>
<keyword evidence="3" id="KW-1185">Reference proteome</keyword>
<protein>
    <submittedName>
        <fullName evidence="2">Uncharacterized protein</fullName>
    </submittedName>
</protein>
<name>A0ABD1KSE7_9TELE</name>
<keyword evidence="1" id="KW-1133">Transmembrane helix</keyword>
<sequence>MLPQRKHLLLLVTSAVTGWRKPLLWVLMVLLLIWAAKGVIALLQQEAGGHIVPFHCMPHRLELAMLSVQRDNPMMGQLYDLLHLIWKLPFQPKSVRELRVIGADLGVNVLMPSGVKGTRWLPHVSRALETFLKPGQFTAVYYHMDHLAGSSVFFVTNVYCCMIQVKKSMEDATFVAFCHFIADVFSGISKFSLLLQRNDIILPQQDAGEMAIYKFQVCVWFCHSFKQTPVYLYNMLICNSISTYGLCNTQTITLKGEASKLTGGGVPATKLKNVMAATIKSTVNHLKARFSSILGNASESDTAKAVKCFNIFNHDSWPENQEDLVDYGADGFAFLLDHFFTVLTRNGVNTELAKEEFVDLKLLIAKMFKDKTYLGIWELMLTREPYCSEYKNILHLVHLMLVLPVSAAV</sequence>
<evidence type="ECO:0000313" key="2">
    <source>
        <dbReference type="EMBL" id="KAL2102094.1"/>
    </source>
</evidence>
<dbReference type="AlphaFoldDB" id="A0ABD1KSE7"/>
<feature type="transmembrane region" description="Helical" evidence="1">
    <location>
        <begin position="23"/>
        <end position="43"/>
    </location>
</feature>
<dbReference type="PANTHER" id="PTHR46880">
    <property type="entry name" value="RAS-ASSOCIATING DOMAIN-CONTAINING PROTEIN"/>
    <property type="match status" value="1"/>
</dbReference>
<reference evidence="2 3" key="1">
    <citation type="submission" date="2024-09" db="EMBL/GenBank/DDBJ databases">
        <title>A chromosome-level genome assembly of Gray's grenadier anchovy, Coilia grayii.</title>
        <authorList>
            <person name="Fu Z."/>
        </authorList>
    </citation>
    <scope>NUCLEOTIDE SEQUENCE [LARGE SCALE GENOMIC DNA]</scope>
    <source>
        <strain evidence="2">G4</strain>
        <tissue evidence="2">Muscle</tissue>
    </source>
</reference>
<dbReference type="EMBL" id="JBHFQA010000003">
    <property type="protein sequence ID" value="KAL2102094.1"/>
    <property type="molecule type" value="Genomic_DNA"/>
</dbReference>
<accession>A0ABD1KSE7</accession>
<comment type="caution">
    <text evidence="2">The sequence shown here is derived from an EMBL/GenBank/DDBJ whole genome shotgun (WGS) entry which is preliminary data.</text>
</comment>
<proteinExistence type="predicted"/>
<keyword evidence="1" id="KW-0812">Transmembrane</keyword>
<gene>
    <name evidence="2" type="ORF">ACEWY4_003855</name>
</gene>
<evidence type="ECO:0000256" key="1">
    <source>
        <dbReference type="SAM" id="Phobius"/>
    </source>
</evidence>
<organism evidence="2 3">
    <name type="scientific">Coilia grayii</name>
    <name type="common">Gray's grenadier anchovy</name>
    <dbReference type="NCBI Taxonomy" id="363190"/>
    <lineage>
        <taxon>Eukaryota</taxon>
        <taxon>Metazoa</taxon>
        <taxon>Chordata</taxon>
        <taxon>Craniata</taxon>
        <taxon>Vertebrata</taxon>
        <taxon>Euteleostomi</taxon>
        <taxon>Actinopterygii</taxon>
        <taxon>Neopterygii</taxon>
        <taxon>Teleostei</taxon>
        <taxon>Clupei</taxon>
        <taxon>Clupeiformes</taxon>
        <taxon>Clupeoidei</taxon>
        <taxon>Engraulidae</taxon>
        <taxon>Coilinae</taxon>
        <taxon>Coilia</taxon>
    </lineage>
</organism>
<dbReference type="PANTHER" id="PTHR46880:SF5">
    <property type="entry name" value="DUF4371 DOMAIN-CONTAINING PROTEIN"/>
    <property type="match status" value="1"/>
</dbReference>
<dbReference type="Proteomes" id="UP001591681">
    <property type="component" value="Unassembled WGS sequence"/>
</dbReference>
<evidence type="ECO:0000313" key="3">
    <source>
        <dbReference type="Proteomes" id="UP001591681"/>
    </source>
</evidence>